<evidence type="ECO:0000256" key="9">
    <source>
        <dbReference type="SAM" id="Phobius"/>
    </source>
</evidence>
<evidence type="ECO:0000313" key="11">
    <source>
        <dbReference type="EMBL" id="KRN57646.1"/>
    </source>
</evidence>
<feature type="transmembrane region" description="Helical" evidence="9">
    <location>
        <begin position="12"/>
        <end position="30"/>
    </location>
</feature>
<dbReference type="SUPFAM" id="SSF103473">
    <property type="entry name" value="MFS general substrate transporter"/>
    <property type="match status" value="1"/>
</dbReference>
<sequence length="400" mass="43144">MKNKYMPTAISLYINYFVHGMGVLILAQNMGALGSQWGTDDAGVAIVISSLGIGRLLVLFVSGALSDKFGRKPFVYLGMLTYIAFFVGILFSPSIAVAYFFGILAGIANSFMDSGTYPALMESFPESPGTANVIIKAFISAGQFALPLIVGLLISTGAWYGWSFVIAIAIFVANAIYLFNKPFPDQKGKAVNEEAELEEVQTVAAKPVKKVKFAVEGLCFILYGYISQATFYLVSQWLTKYGSEVAGMGDTASRALISYYSIGSLLCVFITSALVKKMFKPIQFLVIYTFISFVSLLILWLFPTPLVCMIGAFVIGFSAAGGVMQLGLTVMSEMFPAGKGTVTGIFYTAGSIASFTIPLITGQMSKTSVANIMLFDVGIALVGFLLAIIIYVRYNKVFSK</sequence>
<feature type="domain" description="Major facilitator superfamily (MFS) profile" evidence="10">
    <location>
        <begin position="8"/>
        <end position="395"/>
    </location>
</feature>
<evidence type="ECO:0000256" key="8">
    <source>
        <dbReference type="ARBA" id="ARBA00023136"/>
    </source>
</evidence>
<dbReference type="FunFam" id="1.20.1250.20:FF:000135">
    <property type="entry name" value="MFS family transporter"/>
    <property type="match status" value="1"/>
</dbReference>
<dbReference type="PROSITE" id="PS50850">
    <property type="entry name" value="MFS"/>
    <property type="match status" value="1"/>
</dbReference>
<dbReference type="Proteomes" id="UP000051658">
    <property type="component" value="Unassembled WGS sequence"/>
</dbReference>
<organism evidence="11 12">
    <name type="scientific">Carnobacterium divergens DSM 20623</name>
    <dbReference type="NCBI Taxonomy" id="1449336"/>
    <lineage>
        <taxon>Bacteria</taxon>
        <taxon>Bacillati</taxon>
        <taxon>Bacillota</taxon>
        <taxon>Bacilli</taxon>
        <taxon>Lactobacillales</taxon>
        <taxon>Carnobacteriaceae</taxon>
        <taxon>Carnobacterium</taxon>
    </lineage>
</organism>
<dbReference type="GO" id="GO:0022857">
    <property type="term" value="F:transmembrane transporter activity"/>
    <property type="evidence" value="ECO:0007669"/>
    <property type="project" value="InterPro"/>
</dbReference>
<feature type="transmembrane region" description="Helical" evidence="9">
    <location>
        <begin position="372"/>
        <end position="392"/>
    </location>
</feature>
<evidence type="ECO:0000313" key="12">
    <source>
        <dbReference type="Proteomes" id="UP000051658"/>
    </source>
</evidence>
<dbReference type="InterPro" id="IPR051788">
    <property type="entry name" value="MFS_Transporter"/>
</dbReference>
<dbReference type="InterPro" id="IPR011701">
    <property type="entry name" value="MFS"/>
</dbReference>
<keyword evidence="6 9" id="KW-0812">Transmembrane</keyword>
<dbReference type="RefSeq" id="WP_034571717.1">
    <property type="nucleotide sequence ID" value="NZ_JQBS01000003.1"/>
</dbReference>
<evidence type="ECO:0000256" key="1">
    <source>
        <dbReference type="ARBA" id="ARBA00004429"/>
    </source>
</evidence>
<name>A0A0R2HYY6_CARDV</name>
<protein>
    <submittedName>
        <fullName evidence="11">Permease</fullName>
    </submittedName>
</protein>
<evidence type="ECO:0000256" key="2">
    <source>
        <dbReference type="ARBA" id="ARBA00008335"/>
    </source>
</evidence>
<dbReference type="CDD" id="cd17396">
    <property type="entry name" value="MFS_YdiM_like"/>
    <property type="match status" value="1"/>
</dbReference>
<dbReference type="GeneID" id="89588031"/>
<reference evidence="11 12" key="1">
    <citation type="journal article" date="2015" name="Genome Announc.">
        <title>Expanding the biotechnology potential of lactobacilli through comparative genomics of 213 strains and associated genera.</title>
        <authorList>
            <person name="Sun Z."/>
            <person name="Harris H.M."/>
            <person name="McCann A."/>
            <person name="Guo C."/>
            <person name="Argimon S."/>
            <person name="Zhang W."/>
            <person name="Yang X."/>
            <person name="Jeffery I.B."/>
            <person name="Cooney J.C."/>
            <person name="Kagawa T.F."/>
            <person name="Liu W."/>
            <person name="Song Y."/>
            <person name="Salvetti E."/>
            <person name="Wrobel A."/>
            <person name="Rasinkangas P."/>
            <person name="Parkhill J."/>
            <person name="Rea M.C."/>
            <person name="O'Sullivan O."/>
            <person name="Ritari J."/>
            <person name="Douillard F.P."/>
            <person name="Paul Ross R."/>
            <person name="Yang R."/>
            <person name="Briner A.E."/>
            <person name="Felis G.E."/>
            <person name="de Vos W.M."/>
            <person name="Barrangou R."/>
            <person name="Klaenhammer T.R."/>
            <person name="Caufield P.W."/>
            <person name="Cui Y."/>
            <person name="Zhang H."/>
            <person name="O'Toole P.W."/>
        </authorList>
    </citation>
    <scope>NUCLEOTIDE SEQUENCE [LARGE SCALE GENOMIC DNA]</scope>
    <source>
        <strain evidence="11 12">DSM 20623</strain>
    </source>
</reference>
<comment type="caution">
    <text evidence="11">The sequence shown here is derived from an EMBL/GenBank/DDBJ whole genome shotgun (WGS) entry which is preliminary data.</text>
</comment>
<dbReference type="GO" id="GO:0005886">
    <property type="term" value="C:plasma membrane"/>
    <property type="evidence" value="ECO:0007669"/>
    <property type="project" value="UniProtKB-SubCell"/>
</dbReference>
<feature type="transmembrane region" description="Helical" evidence="9">
    <location>
        <begin position="342"/>
        <end position="360"/>
    </location>
</feature>
<gene>
    <name evidence="11" type="ORF">IV74_GL001594</name>
</gene>
<feature type="transmembrane region" description="Helical" evidence="9">
    <location>
        <begin position="74"/>
        <end position="91"/>
    </location>
</feature>
<evidence type="ECO:0000256" key="4">
    <source>
        <dbReference type="ARBA" id="ARBA00022475"/>
    </source>
</evidence>
<keyword evidence="4" id="KW-1003">Cell membrane</keyword>
<dbReference type="PROSITE" id="PS00216">
    <property type="entry name" value="SUGAR_TRANSPORT_1"/>
    <property type="match status" value="1"/>
</dbReference>
<feature type="transmembrane region" description="Helical" evidence="9">
    <location>
        <begin position="97"/>
        <end position="121"/>
    </location>
</feature>
<feature type="transmembrane region" description="Helical" evidence="9">
    <location>
        <begin position="213"/>
        <end position="235"/>
    </location>
</feature>
<dbReference type="Gene3D" id="1.20.1250.20">
    <property type="entry name" value="MFS general substrate transporter like domains"/>
    <property type="match status" value="1"/>
</dbReference>
<dbReference type="PATRIC" id="fig|1449336.4.peg.1626"/>
<dbReference type="InterPro" id="IPR020846">
    <property type="entry name" value="MFS_dom"/>
</dbReference>
<comment type="subcellular location">
    <subcellularLocation>
        <location evidence="1">Cell inner membrane</location>
        <topology evidence="1">Multi-pass membrane protein</topology>
    </subcellularLocation>
</comment>
<dbReference type="PANTHER" id="PTHR23514">
    <property type="entry name" value="BYPASS OF STOP CODON PROTEIN 6"/>
    <property type="match status" value="1"/>
</dbReference>
<feature type="transmembrane region" description="Helical" evidence="9">
    <location>
        <begin position="133"/>
        <end position="154"/>
    </location>
</feature>
<feature type="transmembrane region" description="Helical" evidence="9">
    <location>
        <begin position="160"/>
        <end position="179"/>
    </location>
</feature>
<dbReference type="InterPro" id="IPR005829">
    <property type="entry name" value="Sugar_transporter_CS"/>
</dbReference>
<evidence type="ECO:0000256" key="7">
    <source>
        <dbReference type="ARBA" id="ARBA00022989"/>
    </source>
</evidence>
<feature type="transmembrane region" description="Helical" evidence="9">
    <location>
        <begin position="282"/>
        <end position="303"/>
    </location>
</feature>
<evidence type="ECO:0000256" key="6">
    <source>
        <dbReference type="ARBA" id="ARBA00022692"/>
    </source>
</evidence>
<keyword evidence="7 9" id="KW-1133">Transmembrane helix</keyword>
<feature type="transmembrane region" description="Helical" evidence="9">
    <location>
        <begin position="42"/>
        <end position="62"/>
    </location>
</feature>
<evidence type="ECO:0000256" key="3">
    <source>
        <dbReference type="ARBA" id="ARBA00022448"/>
    </source>
</evidence>
<feature type="transmembrane region" description="Helical" evidence="9">
    <location>
        <begin position="309"/>
        <end position="330"/>
    </location>
</feature>
<keyword evidence="3" id="KW-0813">Transport</keyword>
<dbReference type="PANTHER" id="PTHR23514:SF3">
    <property type="entry name" value="BYPASS OF STOP CODON PROTEIN 6"/>
    <property type="match status" value="1"/>
</dbReference>
<keyword evidence="12" id="KW-1185">Reference proteome</keyword>
<comment type="similarity">
    <text evidence="2">Belongs to the major facilitator superfamily.</text>
</comment>
<proteinExistence type="inferred from homology"/>
<keyword evidence="8 9" id="KW-0472">Membrane</keyword>
<evidence type="ECO:0000256" key="5">
    <source>
        <dbReference type="ARBA" id="ARBA00022519"/>
    </source>
</evidence>
<dbReference type="AlphaFoldDB" id="A0A0R2HYY6"/>
<accession>A0A0R2HYY6</accession>
<dbReference type="InterPro" id="IPR036259">
    <property type="entry name" value="MFS_trans_sf"/>
</dbReference>
<dbReference type="EMBL" id="JQBS01000003">
    <property type="protein sequence ID" value="KRN57646.1"/>
    <property type="molecule type" value="Genomic_DNA"/>
</dbReference>
<dbReference type="eggNOG" id="COG2271">
    <property type="taxonomic scope" value="Bacteria"/>
</dbReference>
<feature type="transmembrane region" description="Helical" evidence="9">
    <location>
        <begin position="255"/>
        <end position="275"/>
    </location>
</feature>
<dbReference type="Pfam" id="PF07690">
    <property type="entry name" value="MFS_1"/>
    <property type="match status" value="1"/>
</dbReference>
<keyword evidence="5" id="KW-0997">Cell inner membrane</keyword>
<evidence type="ECO:0000259" key="10">
    <source>
        <dbReference type="PROSITE" id="PS50850"/>
    </source>
</evidence>